<sequence length="810" mass="84810">MIKYLPLFLVSAAAVGMETALTRYFAVASWSDYGYWVISIVMVGFAFSGVFLALAREFLVKRAAGLFAILPAVLVASGALGYFAAIINPFNPLQLQNPATYLPQLANIGLYYVALLPFFFGAGLFISLSFVTNAQSIGRVYAADLTGAGVGAVLVLGLMFLVPPFELVPVLLPALALAAWFVGKYRVRAGVAALVVLAGAELLLALGPQAAVSPYKPVYPPLHTPGAKVLAQVERPQGEYLLLDDFTERVNDDISNDAAMLGYADPPRSYGLYRDGIRIASLPRPGGVASGYAPGALDALPYALVARPDVLLVGASGGFRIAEVLALGAAHVTALEPEPVLYRALKHGLGGSPAYPADAQVSIEDMPPRAAVAGAAEAGARKFDVIDISADFMDAAPANVYAVSAEGFAADLGALRPGGVLSVPVSIEDFPAYALRMLASVKAALALRGVADPQAHVVVYRSAWNARILVSNTPFNAGEISALLKWCNDRSFDVSYYQGIDVTAARDNLYNDLPAVSFNDDTVTSFGADDSIADEAGDVLAGQPSVSARAFDLRPVTDDRPAFYAILRLGKLSLLLARVQILPQAEIGALVNLAVLAQAGVIALLVLLVPLAAPRQAGGARVALARSVIYFPALALGFLFLEIFGIERASAFLDDRAAGFSLVLSAMLIFSGLGSFISGRFSARPARAVLGTALVVLVWAGAAMMLSPGALAGSDLAFGLKAVLVVGAMAPVSLAMGLPFPLGLEQEEQKFYLAWAWGLNGAFSVVATPLANLMLRNIGLHAVLGGAIVMYGIAALSFPACERERKFGSV</sequence>
<reference evidence="3" key="1">
    <citation type="journal article" date="2019" name="Int. J. Syst. Evol. Microbiol.">
        <title>The Global Catalogue of Microorganisms (GCM) 10K type strain sequencing project: providing services to taxonomists for standard genome sequencing and annotation.</title>
        <authorList>
            <consortium name="The Broad Institute Genomics Platform"/>
            <consortium name="The Broad Institute Genome Sequencing Center for Infectious Disease"/>
            <person name="Wu L."/>
            <person name="Ma J."/>
        </authorList>
    </citation>
    <scope>NUCLEOTIDE SEQUENCE [LARGE SCALE GENOMIC DNA]</scope>
    <source>
        <strain evidence="3">NBRC 112502</strain>
    </source>
</reference>
<feature type="transmembrane region" description="Helical" evidence="1">
    <location>
        <begin position="167"/>
        <end position="183"/>
    </location>
</feature>
<feature type="transmembrane region" description="Helical" evidence="1">
    <location>
        <begin position="689"/>
        <end position="712"/>
    </location>
</feature>
<feature type="transmembrane region" description="Helical" evidence="1">
    <location>
        <begin position="33"/>
        <end position="54"/>
    </location>
</feature>
<feature type="transmembrane region" description="Helical" evidence="1">
    <location>
        <begin position="778"/>
        <end position="798"/>
    </location>
</feature>
<dbReference type="Proteomes" id="UP001156641">
    <property type="component" value="Unassembled WGS sequence"/>
</dbReference>
<keyword evidence="1" id="KW-0472">Membrane</keyword>
<evidence type="ECO:0008006" key="4">
    <source>
        <dbReference type="Google" id="ProtNLM"/>
    </source>
</evidence>
<feature type="transmembrane region" description="Helical" evidence="1">
    <location>
        <begin position="108"/>
        <end position="128"/>
    </location>
</feature>
<keyword evidence="1" id="KW-0812">Transmembrane</keyword>
<dbReference type="InterPro" id="IPR029063">
    <property type="entry name" value="SAM-dependent_MTases_sf"/>
</dbReference>
<keyword evidence="1" id="KW-1133">Transmembrane helix</keyword>
<feature type="transmembrane region" description="Helical" evidence="1">
    <location>
        <begin position="190"/>
        <end position="207"/>
    </location>
</feature>
<protein>
    <recommendedName>
        <fullName evidence="4">Spermidine synthase</fullName>
    </recommendedName>
</protein>
<feature type="transmembrane region" description="Helical" evidence="1">
    <location>
        <begin position="66"/>
        <end position="88"/>
    </location>
</feature>
<comment type="caution">
    <text evidence="2">The sequence shown here is derived from an EMBL/GenBank/DDBJ whole genome shotgun (WGS) entry which is preliminary data.</text>
</comment>
<gene>
    <name evidence="2" type="ORF">GCM10010909_23410</name>
</gene>
<feature type="transmembrane region" description="Helical" evidence="1">
    <location>
        <begin position="718"/>
        <end position="740"/>
    </location>
</feature>
<feature type="transmembrane region" description="Helical" evidence="1">
    <location>
        <begin position="752"/>
        <end position="772"/>
    </location>
</feature>
<evidence type="ECO:0000313" key="3">
    <source>
        <dbReference type="Proteomes" id="UP001156641"/>
    </source>
</evidence>
<dbReference type="Gene3D" id="3.40.50.150">
    <property type="entry name" value="Vaccinia Virus protein VP39"/>
    <property type="match status" value="1"/>
</dbReference>
<feature type="transmembrane region" description="Helical" evidence="1">
    <location>
        <begin position="587"/>
        <end position="611"/>
    </location>
</feature>
<organism evidence="2 3">
    <name type="scientific">Acidocella aquatica</name>
    <dbReference type="NCBI Taxonomy" id="1922313"/>
    <lineage>
        <taxon>Bacteria</taxon>
        <taxon>Pseudomonadati</taxon>
        <taxon>Pseudomonadota</taxon>
        <taxon>Alphaproteobacteria</taxon>
        <taxon>Acetobacterales</taxon>
        <taxon>Acidocellaceae</taxon>
        <taxon>Acidocella</taxon>
    </lineage>
</organism>
<dbReference type="SUPFAM" id="SSF53335">
    <property type="entry name" value="S-adenosyl-L-methionine-dependent methyltransferases"/>
    <property type="match status" value="1"/>
</dbReference>
<dbReference type="EMBL" id="BSOS01000067">
    <property type="protein sequence ID" value="GLR67660.1"/>
    <property type="molecule type" value="Genomic_DNA"/>
</dbReference>
<evidence type="ECO:0000313" key="2">
    <source>
        <dbReference type="EMBL" id="GLR67660.1"/>
    </source>
</evidence>
<accession>A0ABQ6A5C9</accession>
<evidence type="ECO:0000256" key="1">
    <source>
        <dbReference type="SAM" id="Phobius"/>
    </source>
</evidence>
<feature type="transmembrane region" description="Helical" evidence="1">
    <location>
        <begin position="623"/>
        <end position="646"/>
    </location>
</feature>
<proteinExistence type="predicted"/>
<name>A0ABQ6A5C9_9PROT</name>
<dbReference type="RefSeq" id="WP_284258405.1">
    <property type="nucleotide sequence ID" value="NZ_BSOS01000067.1"/>
</dbReference>
<feature type="transmembrane region" description="Helical" evidence="1">
    <location>
        <begin position="658"/>
        <end position="677"/>
    </location>
</feature>
<keyword evidence="3" id="KW-1185">Reference proteome</keyword>
<feature type="transmembrane region" description="Helical" evidence="1">
    <location>
        <begin position="140"/>
        <end position="161"/>
    </location>
</feature>